<comment type="similarity">
    <text evidence="2">Belongs to the TacA antitoxin family.</text>
</comment>
<organism evidence="3 4">
    <name type="scientific">Rehaibacterium terrae</name>
    <dbReference type="NCBI Taxonomy" id="1341696"/>
    <lineage>
        <taxon>Bacteria</taxon>
        <taxon>Pseudomonadati</taxon>
        <taxon>Pseudomonadota</taxon>
        <taxon>Gammaproteobacteria</taxon>
        <taxon>Lysobacterales</taxon>
        <taxon>Lysobacteraceae</taxon>
        <taxon>Rehaibacterium</taxon>
    </lineage>
</organism>
<keyword evidence="1" id="KW-1277">Toxin-antitoxin system</keyword>
<dbReference type="RefSeq" id="WP_183948220.1">
    <property type="nucleotide sequence ID" value="NZ_JACHHX010000008.1"/>
</dbReference>
<reference evidence="3 4" key="1">
    <citation type="submission" date="2020-08" db="EMBL/GenBank/DDBJ databases">
        <title>Genomic Encyclopedia of Type Strains, Phase IV (KMG-IV): sequencing the most valuable type-strain genomes for metagenomic binning, comparative biology and taxonomic classification.</title>
        <authorList>
            <person name="Goeker M."/>
        </authorList>
    </citation>
    <scope>NUCLEOTIDE SEQUENCE [LARGE SCALE GENOMIC DNA]</scope>
    <source>
        <strain evidence="3 4">DSM 25897</strain>
    </source>
</reference>
<dbReference type="EMBL" id="JACHHX010000008">
    <property type="protein sequence ID" value="MBB5015534.1"/>
    <property type="molecule type" value="Genomic_DNA"/>
</dbReference>
<evidence type="ECO:0000256" key="2">
    <source>
        <dbReference type="ARBA" id="ARBA00049988"/>
    </source>
</evidence>
<dbReference type="PANTHER" id="PTHR35401">
    <property type="entry name" value="COPG FAMILY HELIX-TURN-HELIX PROTEIN-RELATED-RELATED"/>
    <property type="match status" value="1"/>
</dbReference>
<evidence type="ECO:0000313" key="4">
    <source>
        <dbReference type="Proteomes" id="UP000519004"/>
    </source>
</evidence>
<keyword evidence="4" id="KW-1185">Reference proteome</keyword>
<sequence length="89" mass="9765">MTTTADRLEVRISAQDKQTIARAAELQGEGVSAFARSVLVREAERVLEAEKTVVLSAKESRRFLQALDRPFTPNAKLRAALARGDKLGL</sequence>
<gene>
    <name evidence="3" type="ORF">HNQ58_001438</name>
</gene>
<name>A0A7W7XZW0_9GAMM</name>
<accession>A0A7W7XZW0</accession>
<comment type="caution">
    <text evidence="3">The sequence shown here is derived from an EMBL/GenBank/DDBJ whole genome shotgun (WGS) entry which is preliminary data.</text>
</comment>
<dbReference type="InterPro" id="IPR010985">
    <property type="entry name" value="Ribbon_hlx_hlx"/>
</dbReference>
<dbReference type="GO" id="GO:0006355">
    <property type="term" value="P:regulation of DNA-templated transcription"/>
    <property type="evidence" value="ECO:0007669"/>
    <property type="project" value="InterPro"/>
</dbReference>
<dbReference type="InterPro" id="IPR014795">
    <property type="entry name" value="TacA_1-like"/>
</dbReference>
<dbReference type="SUPFAM" id="SSF47598">
    <property type="entry name" value="Ribbon-helix-helix"/>
    <property type="match status" value="1"/>
</dbReference>
<dbReference type="Pfam" id="PF08681">
    <property type="entry name" value="TacA1"/>
    <property type="match status" value="1"/>
</dbReference>
<evidence type="ECO:0000313" key="3">
    <source>
        <dbReference type="EMBL" id="MBB5015534.1"/>
    </source>
</evidence>
<dbReference type="Proteomes" id="UP000519004">
    <property type="component" value="Unassembled WGS sequence"/>
</dbReference>
<proteinExistence type="inferred from homology"/>
<evidence type="ECO:0000256" key="1">
    <source>
        <dbReference type="ARBA" id="ARBA00022649"/>
    </source>
</evidence>
<dbReference type="AlphaFoldDB" id="A0A7W7XZW0"/>
<dbReference type="PANTHER" id="PTHR35401:SF2">
    <property type="entry name" value="ABC-TYPE TRANSPORT SYSTEM"/>
    <property type="match status" value="1"/>
</dbReference>
<dbReference type="Gene3D" id="1.20.5.780">
    <property type="entry name" value="Single helix bin"/>
    <property type="match status" value="1"/>
</dbReference>
<protein>
    <submittedName>
        <fullName evidence="3">Uncharacterized protein (DUF1778 family)</fullName>
    </submittedName>
</protein>